<dbReference type="RefSeq" id="WP_044634248.1">
    <property type="nucleotide sequence ID" value="NZ_CDNC01000001.1"/>
</dbReference>
<sequence>MKKYTDYVYVEDVYNEYIIAEHENQFYKIPYQENQGNILLGTAKKVRRVTTYEPVEVEMENITNDALLGELKKRTNEGRLSAEKAAGEMGLKLEDAEKVRTLEAAKTELEALQKAAGEMGLKLDEVLNTAKAAKENGANRS</sequence>
<dbReference type="Proteomes" id="UP000042527">
    <property type="component" value="Unassembled WGS sequence"/>
</dbReference>
<reference evidence="2" key="1">
    <citation type="submission" date="2015-01" db="EMBL/GenBank/DDBJ databases">
        <authorList>
            <person name="Manzoor Shahid"/>
            <person name="Zubair Saima"/>
        </authorList>
    </citation>
    <scope>NUCLEOTIDE SEQUENCE [LARGE SCALE GENOMIC DNA]</scope>
    <source>
        <strain evidence="2">V1</strain>
    </source>
</reference>
<dbReference type="EMBL" id="CDNC01000001">
    <property type="protein sequence ID" value="CEM60539.1"/>
    <property type="molecule type" value="Genomic_DNA"/>
</dbReference>
<accession>A0A0B7GPR1</accession>
<evidence type="ECO:0000313" key="2">
    <source>
        <dbReference type="Proteomes" id="UP000042527"/>
    </source>
</evidence>
<proteinExistence type="predicted"/>
<keyword evidence="2" id="KW-1185">Reference proteome</keyword>
<gene>
    <name evidence="1" type="ORF">TPHV1_10207</name>
</gene>
<dbReference type="AlphaFoldDB" id="A0A0B7GPR1"/>
<organism evidence="1 2">
    <name type="scientific">Treponema phagedenis</name>
    <dbReference type="NCBI Taxonomy" id="162"/>
    <lineage>
        <taxon>Bacteria</taxon>
        <taxon>Pseudomonadati</taxon>
        <taxon>Spirochaetota</taxon>
        <taxon>Spirochaetia</taxon>
        <taxon>Spirochaetales</taxon>
        <taxon>Treponemataceae</taxon>
        <taxon>Treponema</taxon>
    </lineage>
</organism>
<protein>
    <submittedName>
        <fullName evidence="1">Uncharacterized protein</fullName>
    </submittedName>
</protein>
<name>A0A0B7GPR1_TREPH</name>
<evidence type="ECO:0000313" key="1">
    <source>
        <dbReference type="EMBL" id="CEM60539.1"/>
    </source>
</evidence>